<dbReference type="Gene3D" id="3.40.50.620">
    <property type="entry name" value="HUPs"/>
    <property type="match status" value="1"/>
</dbReference>
<gene>
    <name evidence="4" type="ORF">KMZ68_15590</name>
</gene>
<dbReference type="PANTHER" id="PTHR46268">
    <property type="entry name" value="STRESS RESPONSE PROTEIN NHAX"/>
    <property type="match status" value="1"/>
</dbReference>
<comment type="similarity">
    <text evidence="1 2">Belongs to the universal stress protein A family.</text>
</comment>
<comment type="subcellular location">
    <subcellularLocation>
        <location evidence="2">Cytoplasm</location>
    </subcellularLocation>
</comment>
<evidence type="ECO:0000313" key="5">
    <source>
        <dbReference type="Proteomes" id="UP000680805"/>
    </source>
</evidence>
<proteinExistence type="inferred from homology"/>
<dbReference type="PRINTS" id="PR01438">
    <property type="entry name" value="UNVRSLSTRESS"/>
</dbReference>
<organism evidence="4 5">
    <name type="scientific">Bradyrhizobium sediminis</name>
    <dbReference type="NCBI Taxonomy" id="2840469"/>
    <lineage>
        <taxon>Bacteria</taxon>
        <taxon>Pseudomonadati</taxon>
        <taxon>Pseudomonadota</taxon>
        <taxon>Alphaproteobacteria</taxon>
        <taxon>Hyphomicrobiales</taxon>
        <taxon>Nitrobacteraceae</taxon>
        <taxon>Bradyrhizobium</taxon>
    </lineage>
</organism>
<dbReference type="Proteomes" id="UP000680805">
    <property type="component" value="Chromosome"/>
</dbReference>
<evidence type="ECO:0000256" key="2">
    <source>
        <dbReference type="PIRNR" id="PIRNR006276"/>
    </source>
</evidence>
<evidence type="ECO:0000259" key="3">
    <source>
        <dbReference type="Pfam" id="PF00582"/>
    </source>
</evidence>
<keyword evidence="2" id="KW-0963">Cytoplasm</keyword>
<dbReference type="EMBL" id="CP076135">
    <property type="protein sequence ID" value="QWG16428.1"/>
    <property type="molecule type" value="Genomic_DNA"/>
</dbReference>
<dbReference type="AlphaFoldDB" id="A0A975NJR0"/>
<reference evidence="4" key="1">
    <citation type="submission" date="2021-06" db="EMBL/GenBank/DDBJ databases">
        <title>Bradyrhizobium sp. S2-11-2 Genome sequencing.</title>
        <authorList>
            <person name="Jin L."/>
        </authorList>
    </citation>
    <scope>NUCLEOTIDE SEQUENCE</scope>
    <source>
        <strain evidence="4">S2-11-2</strain>
    </source>
</reference>
<protein>
    <recommendedName>
        <fullName evidence="2">Universal stress protein</fullName>
    </recommendedName>
</protein>
<dbReference type="InterPro" id="IPR006016">
    <property type="entry name" value="UspA"/>
</dbReference>
<dbReference type="RefSeq" id="WP_215612142.1">
    <property type="nucleotide sequence ID" value="NZ_CP076135.1"/>
</dbReference>
<dbReference type="PANTHER" id="PTHR46268:SF15">
    <property type="entry name" value="UNIVERSAL STRESS PROTEIN HP_0031"/>
    <property type="match status" value="1"/>
</dbReference>
<dbReference type="Pfam" id="PF00582">
    <property type="entry name" value="Usp"/>
    <property type="match status" value="1"/>
</dbReference>
<dbReference type="InterPro" id="IPR006015">
    <property type="entry name" value="Universal_stress_UspA"/>
</dbReference>
<evidence type="ECO:0000256" key="1">
    <source>
        <dbReference type="ARBA" id="ARBA00008791"/>
    </source>
</evidence>
<sequence length="144" mass="15310">MYKHILLPTDGSDLSKAAVKHGIELAKTIGARVTALVVSTPLNSLVVDPSVVSSALDQYKALVAEQTAKYLDNVRNNALKAGVECSALCIEHDKPYEAIVDTAKKQGCDLVVMASHGLRGVSAILGSETLKVLTHTSVPILVYR</sequence>
<dbReference type="GO" id="GO:0005737">
    <property type="term" value="C:cytoplasm"/>
    <property type="evidence" value="ECO:0007669"/>
    <property type="project" value="UniProtKB-SubCell"/>
</dbReference>
<dbReference type="CDD" id="cd00293">
    <property type="entry name" value="USP-like"/>
    <property type="match status" value="1"/>
</dbReference>
<evidence type="ECO:0000313" key="4">
    <source>
        <dbReference type="EMBL" id="QWG16428.1"/>
    </source>
</evidence>
<name>A0A975NJR0_9BRAD</name>
<feature type="domain" description="UspA" evidence="3">
    <location>
        <begin position="1"/>
        <end position="144"/>
    </location>
</feature>
<dbReference type="SUPFAM" id="SSF52402">
    <property type="entry name" value="Adenine nucleotide alpha hydrolases-like"/>
    <property type="match status" value="1"/>
</dbReference>
<dbReference type="KEGG" id="bsei:KMZ68_15590"/>
<dbReference type="InterPro" id="IPR014729">
    <property type="entry name" value="Rossmann-like_a/b/a_fold"/>
</dbReference>
<accession>A0A975NJR0</accession>
<dbReference type="PIRSF" id="PIRSF006276">
    <property type="entry name" value="UspA"/>
    <property type="match status" value="1"/>
</dbReference>